<feature type="compositionally biased region" description="Polar residues" evidence="6">
    <location>
        <begin position="1110"/>
        <end position="1148"/>
    </location>
</feature>
<reference evidence="7 8" key="1">
    <citation type="journal article" date="2016" name="Mol. Biol. Evol.">
        <title>Comparative Genomics of Early-Diverging Mushroom-Forming Fungi Provides Insights into the Origins of Lignocellulose Decay Capabilities.</title>
        <authorList>
            <person name="Nagy L.G."/>
            <person name="Riley R."/>
            <person name="Tritt A."/>
            <person name="Adam C."/>
            <person name="Daum C."/>
            <person name="Floudas D."/>
            <person name="Sun H."/>
            <person name="Yadav J.S."/>
            <person name="Pangilinan J."/>
            <person name="Larsson K.H."/>
            <person name="Matsuura K."/>
            <person name="Barry K."/>
            <person name="Labutti K."/>
            <person name="Kuo R."/>
            <person name="Ohm R.A."/>
            <person name="Bhattacharya S.S."/>
            <person name="Shirouzu T."/>
            <person name="Yoshinaga Y."/>
            <person name="Martin F.M."/>
            <person name="Grigoriev I.V."/>
            <person name="Hibbett D.S."/>
        </authorList>
    </citation>
    <scope>NUCLEOTIDE SEQUENCE [LARGE SCALE GENOMIC DNA]</scope>
    <source>
        <strain evidence="7 8">CBS 109695</strain>
    </source>
</reference>
<feature type="compositionally biased region" description="Basic residues" evidence="6">
    <location>
        <begin position="837"/>
        <end position="860"/>
    </location>
</feature>
<feature type="region of interest" description="Disordered" evidence="6">
    <location>
        <begin position="629"/>
        <end position="805"/>
    </location>
</feature>
<feature type="compositionally biased region" description="Basic residues" evidence="6">
    <location>
        <begin position="59"/>
        <end position="71"/>
    </location>
</feature>
<feature type="compositionally biased region" description="Acidic residues" evidence="6">
    <location>
        <begin position="25"/>
        <end position="54"/>
    </location>
</feature>
<evidence type="ECO:0000256" key="3">
    <source>
        <dbReference type="ARBA" id="ARBA00023015"/>
    </source>
</evidence>
<dbReference type="OrthoDB" id="20886at2759"/>
<feature type="compositionally biased region" description="Low complexity" evidence="6">
    <location>
        <begin position="910"/>
        <end position="922"/>
    </location>
</feature>
<feature type="region of interest" description="Disordered" evidence="6">
    <location>
        <begin position="1"/>
        <end position="151"/>
    </location>
</feature>
<dbReference type="EMBL" id="KV417548">
    <property type="protein sequence ID" value="KZP21280.1"/>
    <property type="molecule type" value="Genomic_DNA"/>
</dbReference>
<dbReference type="AlphaFoldDB" id="A0A166JWB8"/>
<gene>
    <name evidence="7" type="ORF">FIBSPDRAFT_860733</name>
</gene>
<evidence type="ECO:0000256" key="4">
    <source>
        <dbReference type="ARBA" id="ARBA00023163"/>
    </source>
</evidence>
<feature type="compositionally biased region" description="Acidic residues" evidence="6">
    <location>
        <begin position="231"/>
        <end position="243"/>
    </location>
</feature>
<dbReference type="InterPro" id="IPR013907">
    <property type="entry name" value="Sds3"/>
</dbReference>
<feature type="compositionally biased region" description="Low complexity" evidence="6">
    <location>
        <begin position="291"/>
        <end position="320"/>
    </location>
</feature>
<keyword evidence="3" id="KW-0805">Transcription regulation</keyword>
<keyword evidence="5" id="KW-0539">Nucleus</keyword>
<feature type="compositionally biased region" description="Acidic residues" evidence="6">
    <location>
        <begin position="98"/>
        <end position="121"/>
    </location>
</feature>
<dbReference type="STRING" id="436010.A0A166JWB8"/>
<evidence type="ECO:0000313" key="7">
    <source>
        <dbReference type="EMBL" id="KZP21280.1"/>
    </source>
</evidence>
<feature type="region of interest" description="Disordered" evidence="6">
    <location>
        <begin position="821"/>
        <end position="1179"/>
    </location>
</feature>
<feature type="compositionally biased region" description="Polar residues" evidence="6">
    <location>
        <begin position="984"/>
        <end position="996"/>
    </location>
</feature>
<organism evidence="7 8">
    <name type="scientific">Athelia psychrophila</name>
    <dbReference type="NCBI Taxonomy" id="1759441"/>
    <lineage>
        <taxon>Eukaryota</taxon>
        <taxon>Fungi</taxon>
        <taxon>Dikarya</taxon>
        <taxon>Basidiomycota</taxon>
        <taxon>Agaricomycotina</taxon>
        <taxon>Agaricomycetes</taxon>
        <taxon>Agaricomycetidae</taxon>
        <taxon>Atheliales</taxon>
        <taxon>Atheliaceae</taxon>
        <taxon>Athelia</taxon>
    </lineage>
</organism>
<accession>A0A166JWB8</accession>
<evidence type="ECO:0000256" key="6">
    <source>
        <dbReference type="SAM" id="MobiDB-lite"/>
    </source>
</evidence>
<feature type="compositionally biased region" description="Pro residues" evidence="6">
    <location>
        <begin position="678"/>
        <end position="688"/>
    </location>
</feature>
<name>A0A166JWB8_9AGAM</name>
<dbReference type="Pfam" id="PF08598">
    <property type="entry name" value="Sds3"/>
    <property type="match status" value="1"/>
</dbReference>
<sequence length="1179" mass="127885">MAERAVSLTTPAAGGGLDSGSELSELTEEEQDGDDRSDNDEDADDGENETEDTPEGNRRRPVRGGGRRKRGGMVPAPMWDWAYKQKKNGDRSATQQGELEEEEEEPTPAERMEEEEDDEEEQASRQTSDRPSNRRNAAGEHIDKEASADWGGAIDEVDHNFFDALSPTAQSKRRSRRAETFSRGSTTRHSVTNGDETDDDEEEVDDEEDADVEEEDGDVPQLNLDAADLGVESESDAEVDVAPEDTPTLKSVAPMDIDVEDTVDVTAPSPSAIAPMVALAAQASIMAGSSILASPTPSSHSSLSGTPASSRSASPAPGKGDAAEGDEDAATTHSPKRLSKKKGLLDDEDPEPLPSVPTVADIKDKLLAKPGEAEDAEAASVVHDELDLEVDADMQPAHRAEALDVLASIELKFALLRERVYVEKMEGIAWEETLIAEGTHPESVYLHNELSRREAKRKEFAARQRTYDMAAVTKKRKASEDYIWGWWKFARDELQTDMVSEHKRKYRRLERDRRALGQPQPVRHIPTLPREVPAPPTLRQIVKSFPYPGNRSHTKKAELSPTPMVYPELSTLTAADIANDLDFLYQHRRMPFDPHPHRAGMVIGGNGSQLGPASAGPPMTPMQQGFDPYMAVDVAPGPSYPPNGRMAPPPPPPQQQHYAGQPPNYAPGMGRPPHQSSGPPPAHGPSPYLPESEMTLVAVGPGHSHQYYGGPGQSGGPSAPHTGASRPISPVHVGGGPGIPGPGKWAGDARISGPHPIAKGAEYGWPGNVDELREREKEIKRDRDRERERTRERNDREREREHFERERENYLMQQQHRHAPPILHQHPHPHNPPPPPPHHHPVAPHHHHRHHHHVVHHHHPQQSGSSAGPPSGPSPVIAIAGPSAVNLHAAPPREFDSGRAHPGPTHQPEVLSLSVSKPSTSSQWKRDDMGVQDYRDVRGGRHVSRPSSTHPAPGIYEDRERPSVTPFAIAPSQGMSASGPPPNGQTSVPNSHSPRNPWSDDHGSRMAVPASSSSYASPLARGSPLGLSPPRSRPPAPRSPSTTMAFSAPMRSPTRYPNPANEPPMHSLSSVYGSATTSPSSKARRLASPPPSKMGITNSHYSPPRLQGPGRTSTPVEMQNKSHAVSGPPSSTFNRTSSPLTTYNNPMSHGQPPGLPRTNGSSNLLPAPKINAVQMVDGP</sequence>
<feature type="region of interest" description="Disordered" evidence="6">
    <location>
        <begin position="165"/>
        <end position="255"/>
    </location>
</feature>
<dbReference type="GO" id="GO:0010468">
    <property type="term" value="P:regulation of gene expression"/>
    <property type="evidence" value="ECO:0007669"/>
    <property type="project" value="UniProtKB-ARBA"/>
</dbReference>
<feature type="compositionally biased region" description="Acidic residues" evidence="6">
    <location>
        <begin position="195"/>
        <end position="218"/>
    </location>
</feature>
<comment type="subcellular location">
    <subcellularLocation>
        <location evidence="1">Nucleus</location>
    </subcellularLocation>
</comment>
<dbReference type="Proteomes" id="UP000076532">
    <property type="component" value="Unassembled WGS sequence"/>
</dbReference>
<evidence type="ECO:0000313" key="8">
    <source>
        <dbReference type="Proteomes" id="UP000076532"/>
    </source>
</evidence>
<protein>
    <recommendedName>
        <fullName evidence="9">Sds3-like-domain-containing protein</fullName>
    </recommendedName>
</protein>
<feature type="compositionally biased region" description="Basic and acidic residues" evidence="6">
    <location>
        <begin position="127"/>
        <end position="147"/>
    </location>
</feature>
<proteinExistence type="predicted"/>
<dbReference type="GO" id="GO:0005654">
    <property type="term" value="C:nucleoplasm"/>
    <property type="evidence" value="ECO:0007669"/>
    <property type="project" value="UniProtKB-ARBA"/>
</dbReference>
<feature type="compositionally biased region" description="Low complexity" evidence="6">
    <location>
        <begin position="1007"/>
        <end position="1030"/>
    </location>
</feature>
<evidence type="ECO:0000256" key="5">
    <source>
        <dbReference type="ARBA" id="ARBA00023242"/>
    </source>
</evidence>
<evidence type="ECO:0008006" key="9">
    <source>
        <dbReference type="Google" id="ProtNLM"/>
    </source>
</evidence>
<feature type="region of interest" description="Disordered" evidence="6">
    <location>
        <begin position="291"/>
        <end position="358"/>
    </location>
</feature>
<keyword evidence="8" id="KW-1185">Reference proteome</keyword>
<feature type="compositionally biased region" description="Basic and acidic residues" evidence="6">
    <location>
        <begin position="924"/>
        <end position="939"/>
    </location>
</feature>
<keyword evidence="2" id="KW-0678">Repressor</keyword>
<dbReference type="SMART" id="SM01401">
    <property type="entry name" value="Sds3"/>
    <property type="match status" value="1"/>
</dbReference>
<feature type="compositionally biased region" description="Basic and acidic residues" evidence="6">
    <location>
        <begin position="770"/>
        <end position="805"/>
    </location>
</feature>
<feature type="compositionally biased region" description="Polar residues" evidence="6">
    <location>
        <begin position="1067"/>
        <end position="1081"/>
    </location>
</feature>
<keyword evidence="4" id="KW-0804">Transcription</keyword>
<evidence type="ECO:0000256" key="1">
    <source>
        <dbReference type="ARBA" id="ARBA00004123"/>
    </source>
</evidence>
<evidence type="ECO:0000256" key="2">
    <source>
        <dbReference type="ARBA" id="ARBA00022491"/>
    </source>
</evidence>
<feature type="compositionally biased region" description="Polar residues" evidence="6">
    <location>
        <begin position="182"/>
        <end position="194"/>
    </location>
</feature>